<protein>
    <submittedName>
        <fullName evidence="3">Glycosyltransferase</fullName>
        <ecNumber evidence="3">2.4.-.-</ecNumber>
    </submittedName>
</protein>
<keyword evidence="3" id="KW-0328">Glycosyltransferase</keyword>
<dbReference type="Gene3D" id="3.40.50.2000">
    <property type="entry name" value="Glycogen Phosphorylase B"/>
    <property type="match status" value="1"/>
</dbReference>
<evidence type="ECO:0000259" key="2">
    <source>
        <dbReference type="Pfam" id="PF00534"/>
    </source>
</evidence>
<dbReference type="PANTHER" id="PTHR46401">
    <property type="entry name" value="GLYCOSYLTRANSFERASE WBBK-RELATED"/>
    <property type="match status" value="1"/>
</dbReference>
<evidence type="ECO:0000313" key="4">
    <source>
        <dbReference type="Proteomes" id="UP001409291"/>
    </source>
</evidence>
<proteinExistence type="predicted"/>
<dbReference type="EMBL" id="JBDJNQ010000001">
    <property type="protein sequence ID" value="MEN5375817.1"/>
    <property type="molecule type" value="Genomic_DNA"/>
</dbReference>
<gene>
    <name evidence="3" type="ORF">ABE541_00940</name>
</gene>
<evidence type="ECO:0000313" key="3">
    <source>
        <dbReference type="EMBL" id="MEN5375817.1"/>
    </source>
</evidence>
<dbReference type="GO" id="GO:0016757">
    <property type="term" value="F:glycosyltransferase activity"/>
    <property type="evidence" value="ECO:0007669"/>
    <property type="project" value="UniProtKB-KW"/>
</dbReference>
<dbReference type="PANTHER" id="PTHR46401:SF2">
    <property type="entry name" value="GLYCOSYLTRANSFERASE WBBK-RELATED"/>
    <property type="match status" value="1"/>
</dbReference>
<comment type="caution">
    <text evidence="3">The sequence shown here is derived from an EMBL/GenBank/DDBJ whole genome shotgun (WGS) entry which is preliminary data.</text>
</comment>
<reference evidence="3 4" key="1">
    <citation type="submission" date="2024-04" db="EMBL/GenBank/DDBJ databases">
        <title>WGS of bacteria from Torrens River.</title>
        <authorList>
            <person name="Wyrsch E.R."/>
            <person name="Drigo B."/>
        </authorList>
    </citation>
    <scope>NUCLEOTIDE SEQUENCE [LARGE SCALE GENOMIC DNA]</scope>
    <source>
        <strain evidence="3 4">TWI391</strain>
    </source>
</reference>
<dbReference type="RefSeq" id="WP_346580344.1">
    <property type="nucleotide sequence ID" value="NZ_JBDJLH010000006.1"/>
</dbReference>
<sequence>MKNFLFDLVPCQYDGDTKYHGGGKYTKAVLMSFLLSPRLNDWDLYCVYNSTLVLDKEIVEVISRNKVRLIDIKGESYNSIIKKNRISRMYSSFPPNELMYQKEYTFELYCTIHGLRHLEINSEFEKIRCERADPYKLFKLLHYYIFRNKIKKLRLKYYTNILSNAIVIAVSQHTKFSILSFFPELKANVRVFYAPDVSKQEKRLVSEDNTIDSGFYLLVSGNRWVKNTLRTIIALDQFFTENKKYNRKVRVLGVTDERAFLKFIVNKELFIFEGYISEDQLKERYLKAFALIYLSLNEGFGYPPLEAMKFETAVISSPFSSIPEICEDAVIYCNPYSFSEIKNRLLQLEDPKIYKFYIKKGSERFKEVTKRQDEDLLKMIDFLLQ</sequence>
<evidence type="ECO:0000256" key="1">
    <source>
        <dbReference type="ARBA" id="ARBA00022679"/>
    </source>
</evidence>
<feature type="domain" description="Glycosyl transferase family 1" evidence="2">
    <location>
        <begin position="224"/>
        <end position="350"/>
    </location>
</feature>
<keyword evidence="4" id="KW-1185">Reference proteome</keyword>
<organism evidence="3 4">
    <name type="scientific">Sphingobacterium kitahiroshimense</name>
    <dbReference type="NCBI Taxonomy" id="470446"/>
    <lineage>
        <taxon>Bacteria</taxon>
        <taxon>Pseudomonadati</taxon>
        <taxon>Bacteroidota</taxon>
        <taxon>Sphingobacteriia</taxon>
        <taxon>Sphingobacteriales</taxon>
        <taxon>Sphingobacteriaceae</taxon>
        <taxon>Sphingobacterium</taxon>
    </lineage>
</organism>
<dbReference type="Pfam" id="PF00534">
    <property type="entry name" value="Glycos_transf_1"/>
    <property type="match status" value="1"/>
</dbReference>
<dbReference type="SUPFAM" id="SSF53756">
    <property type="entry name" value="UDP-Glycosyltransferase/glycogen phosphorylase"/>
    <property type="match status" value="1"/>
</dbReference>
<dbReference type="InterPro" id="IPR001296">
    <property type="entry name" value="Glyco_trans_1"/>
</dbReference>
<name>A0ABV0BR16_9SPHI</name>
<dbReference type="Proteomes" id="UP001409291">
    <property type="component" value="Unassembled WGS sequence"/>
</dbReference>
<dbReference type="EC" id="2.4.-.-" evidence="3"/>
<accession>A0ABV0BR16</accession>
<keyword evidence="1 3" id="KW-0808">Transferase</keyword>